<name>A0A085YYI1_9FLAO</name>
<evidence type="ECO:0000313" key="3">
    <source>
        <dbReference type="Proteomes" id="UP000028703"/>
    </source>
</evidence>
<evidence type="ECO:0000259" key="1">
    <source>
        <dbReference type="Pfam" id="PF22599"/>
    </source>
</evidence>
<comment type="caution">
    <text evidence="2">The sequence shown here is derived from an EMBL/GenBank/DDBJ whole genome shotgun (WGS) entry which is preliminary data.</text>
</comment>
<dbReference type="Pfam" id="PF22599">
    <property type="entry name" value="SecDF_P1_head"/>
    <property type="match status" value="1"/>
</dbReference>
<organism evidence="2 3">
    <name type="scientific">Chryseobacterium luteum</name>
    <dbReference type="NCBI Taxonomy" id="421531"/>
    <lineage>
        <taxon>Bacteria</taxon>
        <taxon>Pseudomonadati</taxon>
        <taxon>Bacteroidota</taxon>
        <taxon>Flavobacteriia</taxon>
        <taxon>Flavobacteriales</taxon>
        <taxon>Weeksellaceae</taxon>
        <taxon>Chryseobacterium group</taxon>
        <taxon>Chryseobacterium</taxon>
    </lineage>
</organism>
<feature type="domain" description="SecDF P1 head subdomain" evidence="1">
    <location>
        <begin position="186"/>
        <end position="276"/>
    </location>
</feature>
<accession>A0A085YYI1</accession>
<dbReference type="InterPro" id="IPR054384">
    <property type="entry name" value="SecDF_P1_head"/>
</dbReference>
<dbReference type="Proteomes" id="UP000028703">
    <property type="component" value="Unassembled WGS sequence"/>
</dbReference>
<dbReference type="AlphaFoldDB" id="A0A085YYI1"/>
<sequence>MIFVSTVGCSQTKDQKISFITKTYSENEGRFVIPYTKSIMSSLLYYHPIESDSLKLVELKTTLADKQALAKMLSKHLQSNFSEEEIDSLYLYYTHPPNLKTRVEKNGVTVISFSQTGNAHISRLKTKLGNFIPNIEKEVEQIQTRIREAREIDNNKIVKQKPITVNKQDGFYAVENYNGKDLSFSNLKLSANPSVSANDIERITKDFDVLGRVTINISFNYKGGESFRAMTMQNKGKPIAIVLNHKIVSAPIVNETISGVKAEISGDFSEEEINEMINWKRNYR</sequence>
<dbReference type="Gene3D" id="3.30.1360.200">
    <property type="match status" value="1"/>
</dbReference>
<dbReference type="EMBL" id="JPRO01000027">
    <property type="protein sequence ID" value="KFE97244.1"/>
    <property type="molecule type" value="Genomic_DNA"/>
</dbReference>
<evidence type="ECO:0000313" key="2">
    <source>
        <dbReference type="EMBL" id="KFE97244.1"/>
    </source>
</evidence>
<gene>
    <name evidence="2" type="ORF">IX38_21035</name>
</gene>
<proteinExistence type="predicted"/>
<dbReference type="STRING" id="421531.IX38_21035"/>
<reference evidence="2 3" key="1">
    <citation type="submission" date="2014-07" db="EMBL/GenBank/DDBJ databases">
        <title>Genome of Chryseobacterium luteum DSM 18605.</title>
        <authorList>
            <person name="Stropko S.J."/>
            <person name="Pipes S.E."/>
            <person name="Newman J.D."/>
        </authorList>
    </citation>
    <scope>NUCLEOTIDE SEQUENCE [LARGE SCALE GENOMIC DNA]</scope>
    <source>
        <strain evidence="2 3">DSM 18605</strain>
    </source>
</reference>
<keyword evidence="3" id="KW-1185">Reference proteome</keyword>
<protein>
    <recommendedName>
        <fullName evidence="1">SecDF P1 head subdomain domain-containing protein</fullName>
    </recommendedName>
</protein>
<dbReference type="eggNOG" id="COG0342">
    <property type="taxonomic scope" value="Bacteria"/>
</dbReference>